<keyword evidence="3" id="KW-1185">Reference proteome</keyword>
<dbReference type="Proteomes" id="UP000299102">
    <property type="component" value="Unassembled WGS sequence"/>
</dbReference>
<sequence length="83" mass="9443">MFRNAGTTNQIEFLRLTAVESVREGRWYSCGFVRACERECECARVCVCVRVFARGCVGAYACACVYVCVSMCVCVRVYQERMN</sequence>
<comment type="caution">
    <text evidence="2">The sequence shown here is derived from an EMBL/GenBank/DDBJ whole genome shotgun (WGS) entry which is preliminary data.</text>
</comment>
<evidence type="ECO:0000256" key="1">
    <source>
        <dbReference type="SAM" id="Phobius"/>
    </source>
</evidence>
<keyword evidence="1" id="KW-0812">Transmembrane</keyword>
<feature type="transmembrane region" description="Helical" evidence="1">
    <location>
        <begin position="57"/>
        <end position="78"/>
    </location>
</feature>
<organism evidence="2 3">
    <name type="scientific">Eumeta variegata</name>
    <name type="common">Bagworm moth</name>
    <name type="synonym">Eumeta japonica</name>
    <dbReference type="NCBI Taxonomy" id="151549"/>
    <lineage>
        <taxon>Eukaryota</taxon>
        <taxon>Metazoa</taxon>
        <taxon>Ecdysozoa</taxon>
        <taxon>Arthropoda</taxon>
        <taxon>Hexapoda</taxon>
        <taxon>Insecta</taxon>
        <taxon>Pterygota</taxon>
        <taxon>Neoptera</taxon>
        <taxon>Endopterygota</taxon>
        <taxon>Lepidoptera</taxon>
        <taxon>Glossata</taxon>
        <taxon>Ditrysia</taxon>
        <taxon>Tineoidea</taxon>
        <taxon>Psychidae</taxon>
        <taxon>Oiketicinae</taxon>
        <taxon>Eumeta</taxon>
    </lineage>
</organism>
<proteinExistence type="predicted"/>
<name>A0A4C1Y895_EUMVA</name>
<evidence type="ECO:0000313" key="2">
    <source>
        <dbReference type="EMBL" id="GBP72166.1"/>
    </source>
</evidence>
<keyword evidence="1" id="KW-1133">Transmembrane helix</keyword>
<accession>A0A4C1Y895</accession>
<evidence type="ECO:0000313" key="3">
    <source>
        <dbReference type="Proteomes" id="UP000299102"/>
    </source>
</evidence>
<dbReference type="AlphaFoldDB" id="A0A4C1Y895"/>
<reference evidence="2 3" key="1">
    <citation type="journal article" date="2019" name="Commun. Biol.">
        <title>The bagworm genome reveals a unique fibroin gene that provides high tensile strength.</title>
        <authorList>
            <person name="Kono N."/>
            <person name="Nakamura H."/>
            <person name="Ohtoshi R."/>
            <person name="Tomita M."/>
            <person name="Numata K."/>
            <person name="Arakawa K."/>
        </authorList>
    </citation>
    <scope>NUCLEOTIDE SEQUENCE [LARGE SCALE GENOMIC DNA]</scope>
</reference>
<gene>
    <name evidence="2" type="ORF">EVAR_49757_1</name>
</gene>
<protein>
    <submittedName>
        <fullName evidence="2">Uncharacterized protein</fullName>
    </submittedName>
</protein>
<dbReference type="EMBL" id="BGZK01001135">
    <property type="protein sequence ID" value="GBP72166.1"/>
    <property type="molecule type" value="Genomic_DNA"/>
</dbReference>
<keyword evidence="1" id="KW-0472">Membrane</keyword>